<comment type="similarity">
    <text evidence="1">Belongs to the ABC transporter superfamily.</text>
</comment>
<dbReference type="InterPro" id="IPR003593">
    <property type="entry name" value="AAA+_ATPase"/>
</dbReference>
<sequence>MAVEAVSRRYGRAVALNGISLTLDAGEILAVLGDSGCGKSTLLRLIAGLDEPDAGEIRIDGHPVAGRGRSVPPEARGVGLMFQDYALFPHLTVLANVRFGLRRLDRAEGRRVALERLAEVGLADKAECYPGTLSGGEAQRVALARALAPRPRVLLLDEPFSNLDAGTRDRVRADTVLVLRQAGASAILVTHDAAEAVEVADRIALMRRGRLLQCGTAETLYRSPESPAAARALGAIVEISGHAVGGGIETPLGSLPRPSRIGEGAVRVCLRPEAIRIGPVGEGRPSRVLRRTFAGSNLRLELAVEGLDRSLLVTLPADAEPTDIVGISLVADRTLVFGDRARADDA</sequence>
<dbReference type="GO" id="GO:0005524">
    <property type="term" value="F:ATP binding"/>
    <property type="evidence" value="ECO:0007669"/>
    <property type="project" value="UniProtKB-KW"/>
</dbReference>
<keyword evidence="6 11" id="KW-0067">ATP-binding</keyword>
<evidence type="ECO:0000256" key="7">
    <source>
        <dbReference type="ARBA" id="ARBA00023004"/>
    </source>
</evidence>
<keyword evidence="9" id="KW-0472">Membrane</keyword>
<dbReference type="PANTHER" id="PTHR42781">
    <property type="entry name" value="SPERMIDINE/PUTRESCINE IMPORT ATP-BINDING PROTEIN POTA"/>
    <property type="match status" value="1"/>
</dbReference>
<keyword evidence="4" id="KW-0410">Iron transport</keyword>
<evidence type="ECO:0000313" key="11">
    <source>
        <dbReference type="EMBL" id="GJE74154.1"/>
    </source>
</evidence>
<evidence type="ECO:0000256" key="2">
    <source>
        <dbReference type="ARBA" id="ARBA00022448"/>
    </source>
</evidence>
<protein>
    <submittedName>
        <fullName evidence="11">Fe(3+) ions import ATP-binding protein FbpC 2</fullName>
    </submittedName>
</protein>
<gene>
    <name evidence="11" type="primary">fbpC2</name>
    <name evidence="11" type="ORF">BGCPKDLD_0722</name>
</gene>
<evidence type="ECO:0000313" key="12">
    <source>
        <dbReference type="Proteomes" id="UP001055093"/>
    </source>
</evidence>
<evidence type="ECO:0000256" key="3">
    <source>
        <dbReference type="ARBA" id="ARBA00022475"/>
    </source>
</evidence>
<dbReference type="InterPro" id="IPR013611">
    <property type="entry name" value="Transp-assoc_OB_typ2"/>
</dbReference>
<evidence type="ECO:0000256" key="6">
    <source>
        <dbReference type="ARBA" id="ARBA00022840"/>
    </source>
</evidence>
<keyword evidence="12" id="KW-1185">Reference proteome</keyword>
<reference evidence="11" key="2">
    <citation type="submission" date="2021-08" db="EMBL/GenBank/DDBJ databases">
        <authorList>
            <person name="Tani A."/>
            <person name="Ola A."/>
            <person name="Ogura Y."/>
            <person name="Katsura K."/>
            <person name="Hayashi T."/>
        </authorList>
    </citation>
    <scope>NUCLEOTIDE SEQUENCE</scope>
    <source>
        <strain evidence="11">DSM 14458</strain>
    </source>
</reference>
<dbReference type="SUPFAM" id="SSF52540">
    <property type="entry name" value="P-loop containing nucleoside triphosphate hydrolases"/>
    <property type="match status" value="1"/>
</dbReference>
<dbReference type="InterPro" id="IPR015853">
    <property type="entry name" value="ABC_transpr_FbpC"/>
</dbReference>
<dbReference type="PANTHER" id="PTHR42781:SF4">
    <property type="entry name" value="SPERMIDINE_PUTRESCINE IMPORT ATP-BINDING PROTEIN POTA"/>
    <property type="match status" value="1"/>
</dbReference>
<feature type="domain" description="ABC transporter" evidence="10">
    <location>
        <begin position="1"/>
        <end position="233"/>
    </location>
</feature>
<keyword evidence="3" id="KW-1003">Cell membrane</keyword>
<name>A0ABQ4US16_9HYPH</name>
<dbReference type="InterPro" id="IPR017871">
    <property type="entry name" value="ABC_transporter-like_CS"/>
</dbReference>
<comment type="caution">
    <text evidence="11">The sequence shown here is derived from an EMBL/GenBank/DDBJ whole genome shotgun (WGS) entry which is preliminary data.</text>
</comment>
<dbReference type="SMART" id="SM00382">
    <property type="entry name" value="AAA"/>
    <property type="match status" value="1"/>
</dbReference>
<keyword evidence="2" id="KW-0813">Transport</keyword>
<evidence type="ECO:0000259" key="10">
    <source>
        <dbReference type="PROSITE" id="PS50893"/>
    </source>
</evidence>
<dbReference type="PROSITE" id="PS00211">
    <property type="entry name" value="ABC_TRANSPORTER_1"/>
    <property type="match status" value="1"/>
</dbReference>
<dbReference type="CDD" id="cd03259">
    <property type="entry name" value="ABC_Carb_Solutes_like"/>
    <property type="match status" value="1"/>
</dbReference>
<dbReference type="Pfam" id="PF08402">
    <property type="entry name" value="TOBE_2"/>
    <property type="match status" value="1"/>
</dbReference>
<dbReference type="PROSITE" id="PS50893">
    <property type="entry name" value="ABC_TRANSPORTER_2"/>
    <property type="match status" value="1"/>
</dbReference>
<dbReference type="InterPro" id="IPR003439">
    <property type="entry name" value="ABC_transporter-like_ATP-bd"/>
</dbReference>
<dbReference type="Proteomes" id="UP001055093">
    <property type="component" value="Unassembled WGS sequence"/>
</dbReference>
<dbReference type="EMBL" id="BPRE01000002">
    <property type="protein sequence ID" value="GJE74154.1"/>
    <property type="molecule type" value="Genomic_DNA"/>
</dbReference>
<evidence type="ECO:0000256" key="1">
    <source>
        <dbReference type="ARBA" id="ARBA00005417"/>
    </source>
</evidence>
<reference evidence="11" key="1">
    <citation type="journal article" date="2021" name="Front. Microbiol.">
        <title>Comprehensive Comparative Genomics and Phenotyping of Methylobacterium Species.</title>
        <authorList>
            <person name="Alessa O."/>
            <person name="Ogura Y."/>
            <person name="Fujitani Y."/>
            <person name="Takami H."/>
            <person name="Hayashi T."/>
            <person name="Sahin N."/>
            <person name="Tani A."/>
        </authorList>
    </citation>
    <scope>NUCLEOTIDE SEQUENCE</scope>
    <source>
        <strain evidence="11">DSM 14458</strain>
    </source>
</reference>
<keyword evidence="8" id="KW-0406">Ion transport</keyword>
<dbReference type="InterPro" id="IPR050093">
    <property type="entry name" value="ABC_SmlMolc_Importer"/>
</dbReference>
<dbReference type="InterPro" id="IPR027417">
    <property type="entry name" value="P-loop_NTPase"/>
</dbReference>
<dbReference type="Gene3D" id="3.40.50.300">
    <property type="entry name" value="P-loop containing nucleotide triphosphate hydrolases"/>
    <property type="match status" value="1"/>
</dbReference>
<evidence type="ECO:0000256" key="5">
    <source>
        <dbReference type="ARBA" id="ARBA00022741"/>
    </source>
</evidence>
<proteinExistence type="inferred from homology"/>
<dbReference type="InterPro" id="IPR008995">
    <property type="entry name" value="Mo/tungstate-bd_C_term_dom"/>
</dbReference>
<dbReference type="Pfam" id="PF00005">
    <property type="entry name" value="ABC_tran"/>
    <property type="match status" value="1"/>
</dbReference>
<keyword evidence="7" id="KW-0408">Iron</keyword>
<evidence type="ECO:0000256" key="9">
    <source>
        <dbReference type="ARBA" id="ARBA00023136"/>
    </source>
</evidence>
<accession>A0ABQ4US16</accession>
<evidence type="ECO:0000256" key="4">
    <source>
        <dbReference type="ARBA" id="ARBA00022496"/>
    </source>
</evidence>
<dbReference type="SUPFAM" id="SSF50331">
    <property type="entry name" value="MOP-like"/>
    <property type="match status" value="1"/>
</dbReference>
<keyword evidence="5" id="KW-0547">Nucleotide-binding</keyword>
<organism evidence="11 12">
    <name type="scientific">Methylorubrum suomiense</name>
    <dbReference type="NCBI Taxonomy" id="144191"/>
    <lineage>
        <taxon>Bacteria</taxon>
        <taxon>Pseudomonadati</taxon>
        <taxon>Pseudomonadota</taxon>
        <taxon>Alphaproteobacteria</taxon>
        <taxon>Hyphomicrobiales</taxon>
        <taxon>Methylobacteriaceae</taxon>
        <taxon>Methylorubrum</taxon>
    </lineage>
</organism>
<evidence type="ECO:0000256" key="8">
    <source>
        <dbReference type="ARBA" id="ARBA00023065"/>
    </source>
</evidence>